<dbReference type="Proteomes" id="UP001300692">
    <property type="component" value="Unassembled WGS sequence"/>
</dbReference>
<dbReference type="PANTHER" id="PTHR44103:SF1">
    <property type="entry name" value="PROPROTEIN CONVERTASE P"/>
    <property type="match status" value="1"/>
</dbReference>
<dbReference type="EMBL" id="JAOYOD010000001">
    <property type="protein sequence ID" value="MCV9388103.1"/>
    <property type="molecule type" value="Genomic_DNA"/>
</dbReference>
<feature type="signal peptide" evidence="2">
    <location>
        <begin position="1"/>
        <end position="21"/>
    </location>
</feature>
<dbReference type="Pfam" id="PF13517">
    <property type="entry name" value="FG-GAP_3"/>
    <property type="match status" value="3"/>
</dbReference>
<keyword evidence="5" id="KW-1185">Reference proteome</keyword>
<dbReference type="InterPro" id="IPR028994">
    <property type="entry name" value="Integrin_alpha_N"/>
</dbReference>
<dbReference type="NCBIfam" id="TIGR04183">
    <property type="entry name" value="Por_Secre_tail"/>
    <property type="match status" value="1"/>
</dbReference>
<dbReference type="Gene3D" id="2.130.10.130">
    <property type="entry name" value="Integrin alpha, N-terminal"/>
    <property type="match status" value="2"/>
</dbReference>
<dbReference type="Pfam" id="PF18962">
    <property type="entry name" value="Por_Secre_tail"/>
    <property type="match status" value="1"/>
</dbReference>
<evidence type="ECO:0000313" key="5">
    <source>
        <dbReference type="Proteomes" id="UP001300692"/>
    </source>
</evidence>
<dbReference type="RefSeq" id="WP_264138929.1">
    <property type="nucleotide sequence ID" value="NZ_JAOYOD010000001.1"/>
</dbReference>
<dbReference type="PANTHER" id="PTHR44103">
    <property type="entry name" value="PROPROTEIN CONVERTASE P"/>
    <property type="match status" value="1"/>
</dbReference>
<name>A0ABT3CX17_9BACT</name>
<dbReference type="InterPro" id="IPR013517">
    <property type="entry name" value="FG-GAP"/>
</dbReference>
<protein>
    <submittedName>
        <fullName evidence="4">T9SS type A sorting domain-containing protein</fullName>
    </submittedName>
</protein>
<dbReference type="InterPro" id="IPR026444">
    <property type="entry name" value="Secre_tail"/>
</dbReference>
<evidence type="ECO:0000256" key="1">
    <source>
        <dbReference type="ARBA" id="ARBA00022729"/>
    </source>
</evidence>
<comment type="caution">
    <text evidence="4">The sequence shown here is derived from an EMBL/GenBank/DDBJ whole genome shotgun (WGS) entry which is preliminary data.</text>
</comment>
<evidence type="ECO:0000259" key="3">
    <source>
        <dbReference type="Pfam" id="PF18962"/>
    </source>
</evidence>
<accession>A0ABT3CX17</accession>
<organism evidence="4 5">
    <name type="scientific">Reichenbachiella ulvae</name>
    <dbReference type="NCBI Taxonomy" id="2980104"/>
    <lineage>
        <taxon>Bacteria</taxon>
        <taxon>Pseudomonadati</taxon>
        <taxon>Bacteroidota</taxon>
        <taxon>Cytophagia</taxon>
        <taxon>Cytophagales</taxon>
        <taxon>Reichenbachiellaceae</taxon>
        <taxon>Reichenbachiella</taxon>
    </lineage>
</organism>
<evidence type="ECO:0000256" key="2">
    <source>
        <dbReference type="SAM" id="SignalP"/>
    </source>
</evidence>
<reference evidence="4 5" key="1">
    <citation type="submission" date="2022-10" db="EMBL/GenBank/DDBJ databases">
        <title>Comparative genomics and taxonomic characterization of three novel marine species of genus Reichenbachiella exhibiting antioxidant and polysaccharide degradation activities.</title>
        <authorList>
            <person name="Muhammad N."/>
            <person name="Lee Y.-J."/>
            <person name="Ko J."/>
            <person name="Kim S.-G."/>
        </authorList>
    </citation>
    <scope>NUCLEOTIDE SEQUENCE [LARGE SCALE GENOMIC DNA]</scope>
    <source>
        <strain evidence="4 5">ABR2-5</strain>
    </source>
</reference>
<sequence>MKSLLKIVILSAIISSTFDTAAQLQLRPLQASVYGSDQLLQYPFAGGLNSGQYQAMDLDGNGDEDLVIFDRSAERITCFENQSDHYEYQPAFEALFPSGLKNWIVLADYNCDGLMDLFASAQLGIKVYENIGEPGSPAWDLVADPLLTLSGGSEINVFLNATDIPSIVDLDGDDDLDILVFNFSTGTDIEFHRNVTTNCGLAYEKVTETYGGINVCDCSDYVFDESCSASGRLKHLAGKALLSFDYNEDGLMDLVISEEDCAELNYLENKGSQLAASFDSWDTSFPTFGTPIDFTLFPAAYSIDVTFDGISDLVIAPNMRDNNGMTIDMKASSFFYPNLGNQNYGAAQNFLQDEMIDVGEWAYPVMIDVNGDGREDLLIGNRGSLRATDFVSSLTLYIQQMDGSFTLETEDAFSLSELGHLEIKPQIVDMNGDGRPDLVFSSINESFSNRMYYLPNQSETGLEVDYNQLRNIDLSYGSGDDVYLYDMDQDGHLDALIGRSYGELDYLRFTGSVFVMEERNILQEENSSGRLSLVVADIDEDGKDDLLTTDATGNATLYSNIRSNRSQSTSVQIICDEVTSAPRFGRASRPAFGRVAGQATLMVGSIQGGVWAYEIGEVEKQKLMLLVYPNPSLDDQQVTFLSNQRGSLYLLTASGHLVLKDIPLDANTATEMDFSFLKPGLYIAYIRNGKNTSSQKLVLR</sequence>
<feature type="domain" description="Secretion system C-terminal sorting" evidence="3">
    <location>
        <begin position="627"/>
        <end position="698"/>
    </location>
</feature>
<keyword evidence="1 2" id="KW-0732">Signal</keyword>
<gene>
    <name evidence="4" type="ORF">N7U62_15585</name>
</gene>
<dbReference type="SUPFAM" id="SSF69318">
    <property type="entry name" value="Integrin alpha N-terminal domain"/>
    <property type="match status" value="2"/>
</dbReference>
<feature type="chain" id="PRO_5046663723" evidence="2">
    <location>
        <begin position="22"/>
        <end position="700"/>
    </location>
</feature>
<evidence type="ECO:0000313" key="4">
    <source>
        <dbReference type="EMBL" id="MCV9388103.1"/>
    </source>
</evidence>
<proteinExistence type="predicted"/>